<accession>A0ABT3KG07</accession>
<name>A0ABT3KG07_9GAMM</name>
<sequence>MSLNLQKIPQSVDLKDAVLTLIDGGSVNENATDKIPSLFGVVKSTHQDVLADIYQNNISMAIWQRQLGILSRYAQSVLILTPNLTLKLQGDSQYMVALMARLLPDAPGKKEFIEDVSLLTDMFACLFDLKEVGLRLSVLSSAMCPRFHVDKIPCRLVSTYIGAGSEWLHDAHVVRDKLGRGGHIKDYNSGLHEQGRINQLNVGDVAVMKGDEWPTSLGRGVVHRSPSASAEDKRLFLSLDII</sequence>
<evidence type="ECO:0000313" key="2">
    <source>
        <dbReference type="Proteomes" id="UP001431181"/>
    </source>
</evidence>
<keyword evidence="2" id="KW-1185">Reference proteome</keyword>
<reference evidence="1" key="1">
    <citation type="submission" date="2022-11" db="EMBL/GenBank/DDBJ databases">
        <title>Marinomonas sp. nov., isolated from marine algae.</title>
        <authorList>
            <person name="Choi D.G."/>
            <person name="Kim J.M."/>
            <person name="Lee J.K."/>
            <person name="Baek J.H."/>
            <person name="Jeon C.O."/>
        </authorList>
    </citation>
    <scope>NUCLEOTIDE SEQUENCE</scope>
    <source>
        <strain evidence="1">KJ51-3</strain>
    </source>
</reference>
<protein>
    <submittedName>
        <fullName evidence="1">DUF1826 domain-containing protein</fullName>
    </submittedName>
</protein>
<evidence type="ECO:0000313" key="1">
    <source>
        <dbReference type="EMBL" id="MCW4629101.1"/>
    </source>
</evidence>
<proteinExistence type="predicted"/>
<dbReference type="Pfam" id="PF08856">
    <property type="entry name" value="DUF1826"/>
    <property type="match status" value="1"/>
</dbReference>
<organism evidence="1 2">
    <name type="scientific">Marinomonas rhodophyticola</name>
    <dbReference type="NCBI Taxonomy" id="2992803"/>
    <lineage>
        <taxon>Bacteria</taxon>
        <taxon>Pseudomonadati</taxon>
        <taxon>Pseudomonadota</taxon>
        <taxon>Gammaproteobacteria</taxon>
        <taxon>Oceanospirillales</taxon>
        <taxon>Oceanospirillaceae</taxon>
        <taxon>Marinomonas</taxon>
    </lineage>
</organism>
<dbReference type="Proteomes" id="UP001431181">
    <property type="component" value="Unassembled WGS sequence"/>
</dbReference>
<dbReference type="InterPro" id="IPR014955">
    <property type="entry name" value="DUF1826"/>
</dbReference>
<gene>
    <name evidence="1" type="ORF">ONZ52_09050</name>
</gene>
<dbReference type="EMBL" id="JAPEUL010000007">
    <property type="protein sequence ID" value="MCW4629101.1"/>
    <property type="molecule type" value="Genomic_DNA"/>
</dbReference>
<comment type="caution">
    <text evidence="1">The sequence shown here is derived from an EMBL/GenBank/DDBJ whole genome shotgun (WGS) entry which is preliminary data.</text>
</comment>
<dbReference type="RefSeq" id="WP_265218298.1">
    <property type="nucleotide sequence ID" value="NZ_JAPEUL010000007.1"/>
</dbReference>